<feature type="domain" description="Tyrosinase copper-binding" evidence="11">
    <location>
        <begin position="341"/>
        <end position="352"/>
    </location>
</feature>
<dbReference type="Pfam" id="PF12142">
    <property type="entry name" value="PPO1_DWL"/>
    <property type="match status" value="1"/>
</dbReference>
<feature type="domain" description="Tyrosinase copper-binding" evidence="10">
    <location>
        <begin position="183"/>
        <end position="200"/>
    </location>
</feature>
<dbReference type="Gene3D" id="1.10.1280.10">
    <property type="entry name" value="Di-copper center containing domain from catechol oxidase"/>
    <property type="match status" value="1"/>
</dbReference>
<keyword evidence="4" id="KW-0560">Oxidoreductase</keyword>
<feature type="binding site" evidence="7">
    <location>
        <position position="183"/>
    </location>
    <ligand>
        <name>Cu cation</name>
        <dbReference type="ChEBI" id="CHEBI:23378"/>
        <label>A</label>
    </ligand>
</feature>
<dbReference type="PROSITE" id="PS00497">
    <property type="entry name" value="TYROSINASE_1"/>
    <property type="match status" value="1"/>
</dbReference>
<keyword evidence="5 7" id="KW-0186">Copper</keyword>
<name>A0A1Y0B6P0_LILRE</name>
<evidence type="ECO:0000256" key="4">
    <source>
        <dbReference type="ARBA" id="ARBA00023002"/>
    </source>
</evidence>
<evidence type="ECO:0000256" key="9">
    <source>
        <dbReference type="PIRSR" id="PIRSR000290-3"/>
    </source>
</evidence>
<dbReference type="InterPro" id="IPR022740">
    <property type="entry name" value="Polyphenol_oxidase_C"/>
</dbReference>
<dbReference type="EMBL" id="KX545433">
    <property type="protein sequence ID" value="ART33471.1"/>
    <property type="molecule type" value="mRNA"/>
</dbReference>
<dbReference type="InterPro" id="IPR016213">
    <property type="entry name" value="Polyphenol_oxidase"/>
</dbReference>
<dbReference type="Pfam" id="PF12143">
    <property type="entry name" value="PPO1_KFDV"/>
    <property type="match status" value="1"/>
</dbReference>
<feature type="disulfide bond" evidence="8">
    <location>
        <begin position="86"/>
        <end position="101"/>
    </location>
</feature>
<evidence type="ECO:0000256" key="8">
    <source>
        <dbReference type="PIRSR" id="PIRSR000290-2"/>
    </source>
</evidence>
<dbReference type="PANTHER" id="PTHR11474">
    <property type="entry name" value="TYROSINASE FAMILY MEMBER"/>
    <property type="match status" value="1"/>
</dbReference>
<reference evidence="12" key="1">
    <citation type="submission" date="2016-07" db="EMBL/GenBank/DDBJ databases">
        <title>RNAseq-based transcriptome analysis of Lilium regale infected by the fungal necrotroph Botrytis elliptica.</title>
        <authorList>
            <person name="Qi C."/>
        </authorList>
    </citation>
    <scope>NUCLEOTIDE SEQUENCE</scope>
</reference>
<keyword evidence="3" id="KW-0883">Thioether bond</keyword>
<feature type="cross-link" description="2'-(S-cysteinyl)-histidine (Cys-His)" evidence="9">
    <location>
        <begin position="166"/>
        <end position="183"/>
    </location>
</feature>
<dbReference type="AlphaFoldDB" id="A0A1Y0B6P0"/>
<evidence type="ECO:0000259" key="11">
    <source>
        <dbReference type="PROSITE" id="PS00498"/>
    </source>
</evidence>
<evidence type="ECO:0000256" key="3">
    <source>
        <dbReference type="ARBA" id="ARBA00022784"/>
    </source>
</evidence>
<feature type="binding site" evidence="7">
    <location>
        <position position="192"/>
    </location>
    <ligand>
        <name>Cu cation</name>
        <dbReference type="ChEBI" id="CHEBI:23378"/>
        <label>A</label>
    </ligand>
</feature>
<evidence type="ECO:0000256" key="1">
    <source>
        <dbReference type="ARBA" id="ARBA00009928"/>
    </source>
</evidence>
<protein>
    <submittedName>
        <fullName evidence="12">Polyphenol oxidase</fullName>
    </submittedName>
</protein>
<dbReference type="PANTHER" id="PTHR11474:SF76">
    <property type="entry name" value="SHKT DOMAIN-CONTAINING PROTEIN"/>
    <property type="match status" value="1"/>
</dbReference>
<dbReference type="Pfam" id="PF00264">
    <property type="entry name" value="Tyrosinase"/>
    <property type="match status" value="1"/>
</dbReference>
<feature type="binding site" evidence="7">
    <location>
        <position position="318"/>
    </location>
    <ligand>
        <name>Cu cation</name>
        <dbReference type="ChEBI" id="CHEBI:23378"/>
        <label>B</label>
    </ligand>
</feature>
<gene>
    <name evidence="12" type="primary">PPO</name>
</gene>
<feature type="binding site" evidence="7">
    <location>
        <position position="314"/>
    </location>
    <ligand>
        <name>Cu cation</name>
        <dbReference type="ChEBI" id="CHEBI:23378"/>
        <label>B</label>
    </ligand>
</feature>
<dbReference type="InterPro" id="IPR008922">
    <property type="entry name" value="Di-copper_centre_dom_sf"/>
</dbReference>
<dbReference type="PIRSF" id="PIRSF000290">
    <property type="entry name" value="PPO_plant"/>
    <property type="match status" value="1"/>
</dbReference>
<dbReference type="GO" id="GO:0046148">
    <property type="term" value="P:pigment biosynthetic process"/>
    <property type="evidence" value="ECO:0007669"/>
    <property type="project" value="InterPro"/>
</dbReference>
<comment type="cofactor">
    <cofactor evidence="7">
        <name>Cu(2+)</name>
        <dbReference type="ChEBI" id="CHEBI:29036"/>
    </cofactor>
    <text evidence="7">Binds 2 copper ions per subunit.</text>
</comment>
<feature type="binding site" evidence="7">
    <location>
        <position position="348"/>
    </location>
    <ligand>
        <name>Cu cation</name>
        <dbReference type="ChEBI" id="CHEBI:23378"/>
        <label>B</label>
    </ligand>
</feature>
<proteinExistence type="evidence at transcript level"/>
<dbReference type="PRINTS" id="PR00092">
    <property type="entry name" value="TYROSINASE"/>
</dbReference>
<evidence type="ECO:0000313" key="12">
    <source>
        <dbReference type="EMBL" id="ART33471.1"/>
    </source>
</evidence>
<dbReference type="InterPro" id="IPR002227">
    <property type="entry name" value="Tyrosinase_Cu-bd"/>
</dbReference>
<dbReference type="InterPro" id="IPR050316">
    <property type="entry name" value="Tyrosinase/Hemocyanin"/>
</dbReference>
<evidence type="ECO:0000256" key="7">
    <source>
        <dbReference type="PIRSR" id="PIRSR000290-1"/>
    </source>
</evidence>
<keyword evidence="2 7" id="KW-0479">Metal-binding</keyword>
<organism evidence="12">
    <name type="scientific">Lilium regale</name>
    <name type="common">Regal lily</name>
    <dbReference type="NCBI Taxonomy" id="82328"/>
    <lineage>
        <taxon>Eukaryota</taxon>
        <taxon>Viridiplantae</taxon>
        <taxon>Streptophyta</taxon>
        <taxon>Embryophyta</taxon>
        <taxon>Tracheophyta</taxon>
        <taxon>Spermatophyta</taxon>
        <taxon>Magnoliopsida</taxon>
        <taxon>Liliopsida</taxon>
        <taxon>Liliales</taxon>
        <taxon>Liliaceae</taxon>
        <taxon>Lilium</taxon>
    </lineage>
</organism>
<evidence type="ECO:0000256" key="6">
    <source>
        <dbReference type="ARBA" id="ARBA00023157"/>
    </source>
</evidence>
<sequence length="570" mass="63463">MKKKTHSNHTTLEMASLPSSSFAFRALHNRSLKRSHPRPAISCRANGEHDKLDRRDVLIGLGGLYGLGTTLPALSLPIQAPDISQCGAPTLPAGAEPINCCPPYTSTIIDYKLPSPSTPLRVRPAAHTVNPDYIAKYNKAVELMRALPDDDPRSFNQQAKVHCAYCDGAYNQVGFDDLELQIHFSWLFFPWHRFYLHFHERILGKLIGDDSFALPFWNWDAPAGMTLPLMYTKSDSALYDKLRDAKHQPPTLVDLDFNGVDPTYTAAQQIDHNLKIMYRQVVSNGKTATLFMGSPYRAGDQPSPGPGSFENVPHGPVHVWTGDRNQPNGEDMGTLYSAAFDPIFFAHHGNIDRIWDVWRGLGGKRTNFTDKDWLNTSFLFYDENAQLVRVKVSDCLDASKMRYTYQKVDVPWLTSRPTSATANKRALLTKKPATTTSTAVKFPLVLKKAVSITVKRERVSRNGNEKEKEEEVLVVEGIEVEKGVYTKFDVYINAPAEGVTPAESEFAGSFVSVPHRHKHVAKINTSLRLGITDLLEDLKAEGDESIVVTLIPRKGKGKVKVGGVSIEFSS</sequence>
<dbReference type="PROSITE" id="PS00498">
    <property type="entry name" value="TYROSINASE_2"/>
    <property type="match status" value="1"/>
</dbReference>
<feature type="binding site" evidence="7">
    <location>
        <position position="162"/>
    </location>
    <ligand>
        <name>Cu cation</name>
        <dbReference type="ChEBI" id="CHEBI:23378"/>
        <label>A</label>
    </ligand>
</feature>
<evidence type="ECO:0000259" key="10">
    <source>
        <dbReference type="PROSITE" id="PS00497"/>
    </source>
</evidence>
<evidence type="ECO:0000256" key="2">
    <source>
        <dbReference type="ARBA" id="ARBA00022723"/>
    </source>
</evidence>
<keyword evidence="6 8" id="KW-1015">Disulfide bond</keyword>
<accession>A0A1Y0B6P0</accession>
<dbReference type="SUPFAM" id="SSF48056">
    <property type="entry name" value="Di-copper centre-containing domain"/>
    <property type="match status" value="1"/>
</dbReference>
<feature type="disulfide bond" evidence="8">
    <location>
        <begin position="100"/>
        <end position="163"/>
    </location>
</feature>
<dbReference type="InterPro" id="IPR022739">
    <property type="entry name" value="Polyphenol_oxidase_cen"/>
</dbReference>
<dbReference type="GO" id="GO:0004097">
    <property type="term" value="F:catechol oxidase activity"/>
    <property type="evidence" value="ECO:0007669"/>
    <property type="project" value="InterPro"/>
</dbReference>
<evidence type="ECO:0000256" key="5">
    <source>
        <dbReference type="ARBA" id="ARBA00023008"/>
    </source>
</evidence>
<comment type="similarity">
    <text evidence="1">Belongs to the tyrosinase family.</text>
</comment>
<dbReference type="FunFam" id="1.10.1280.10:FF:000007">
    <property type="entry name" value="Polyphenol oxidase, chloroplastic"/>
    <property type="match status" value="1"/>
</dbReference>
<dbReference type="GO" id="GO:0046872">
    <property type="term" value="F:metal ion binding"/>
    <property type="evidence" value="ECO:0007669"/>
    <property type="project" value="UniProtKB-KW"/>
</dbReference>